<organism evidence="1">
    <name type="scientific">Myoviridae sp. ctxi06</name>
    <dbReference type="NCBI Taxonomy" id="2826713"/>
    <lineage>
        <taxon>Viruses</taxon>
        <taxon>Duplodnaviria</taxon>
        <taxon>Heunggongvirae</taxon>
        <taxon>Uroviricota</taxon>
        <taxon>Caudoviricetes</taxon>
    </lineage>
</organism>
<accession>A0A8S5R322</accession>
<proteinExistence type="predicted"/>
<protein>
    <submittedName>
        <fullName evidence="1">Uncharacterized protein</fullName>
    </submittedName>
</protein>
<name>A0A8S5R322_9CAUD</name>
<dbReference type="EMBL" id="BK015798">
    <property type="protein sequence ID" value="DAE25491.1"/>
    <property type="molecule type" value="Genomic_DNA"/>
</dbReference>
<reference evidence="1" key="1">
    <citation type="journal article" date="2021" name="Proc. Natl. Acad. Sci. U.S.A.">
        <title>A Catalog of Tens of Thousands of Viruses from Human Metagenomes Reveals Hidden Associations with Chronic Diseases.</title>
        <authorList>
            <person name="Tisza M.J."/>
            <person name="Buck C.B."/>
        </authorList>
    </citation>
    <scope>NUCLEOTIDE SEQUENCE</scope>
    <source>
        <strain evidence="1">Ctxi06</strain>
    </source>
</reference>
<sequence length="58" mass="6452">MTFCYLYFLTVPNTAVILRIEKGVADKRSAPIAIYSKSNRLAGELWAVTSFLPVETGQ</sequence>
<evidence type="ECO:0000313" key="1">
    <source>
        <dbReference type="EMBL" id="DAE25491.1"/>
    </source>
</evidence>